<dbReference type="RefSeq" id="WP_191708452.1">
    <property type="nucleotide sequence ID" value="NZ_JACSQA010000029.1"/>
</dbReference>
<dbReference type="Proteomes" id="UP000640930">
    <property type="component" value="Unassembled WGS sequence"/>
</dbReference>
<reference evidence="2 3" key="1">
    <citation type="submission" date="2020-08" db="EMBL/GenBank/DDBJ databases">
        <title>A Genomic Blueprint of the Chicken Gut Microbiome.</title>
        <authorList>
            <person name="Gilroy R."/>
            <person name="Ravi A."/>
            <person name="Getino M."/>
            <person name="Pursley I."/>
            <person name="Horton D.L."/>
            <person name="Alikhan N.-F."/>
            <person name="Baker D."/>
            <person name="Gharbi K."/>
            <person name="Hall N."/>
            <person name="Watson M."/>
            <person name="Adriaenssens E.M."/>
            <person name="Foster-Nyarko E."/>
            <person name="Jarju S."/>
            <person name="Secka A."/>
            <person name="Antonio M."/>
            <person name="Oren A."/>
            <person name="Chaudhuri R."/>
            <person name="La Ragione R.M."/>
            <person name="Hildebrand F."/>
            <person name="Pallen M.J."/>
        </authorList>
    </citation>
    <scope>NUCLEOTIDE SEQUENCE [LARGE SCALE GENOMIC DNA]</scope>
    <source>
        <strain evidence="2 3">Re31</strain>
    </source>
</reference>
<dbReference type="Gene3D" id="2.40.50.140">
    <property type="entry name" value="Nucleic acid-binding proteins"/>
    <property type="match status" value="1"/>
</dbReference>
<organism evidence="2 3">
    <name type="scientific">Ureibacillus galli</name>
    <dbReference type="NCBI Taxonomy" id="2762222"/>
    <lineage>
        <taxon>Bacteria</taxon>
        <taxon>Bacillati</taxon>
        <taxon>Bacillota</taxon>
        <taxon>Bacilli</taxon>
        <taxon>Bacillales</taxon>
        <taxon>Caryophanaceae</taxon>
        <taxon>Ureibacillus</taxon>
    </lineage>
</organism>
<comment type="caution">
    <text evidence="2">The sequence shown here is derived from an EMBL/GenBank/DDBJ whole genome shotgun (WGS) entry which is preliminary data.</text>
</comment>
<dbReference type="PROSITE" id="PS51257">
    <property type="entry name" value="PROKAR_LIPOPROTEIN"/>
    <property type="match status" value="1"/>
</dbReference>
<keyword evidence="3" id="KW-1185">Reference proteome</keyword>
<proteinExistence type="predicted"/>
<feature type="signal peptide" evidence="1">
    <location>
        <begin position="1"/>
        <end position="27"/>
    </location>
</feature>
<keyword evidence="1" id="KW-0732">Signal</keyword>
<evidence type="ECO:0000313" key="2">
    <source>
        <dbReference type="EMBL" id="MBD8028034.1"/>
    </source>
</evidence>
<dbReference type="Pfam" id="PF11518">
    <property type="entry name" value="DUF3221"/>
    <property type="match status" value="1"/>
</dbReference>
<evidence type="ECO:0000313" key="3">
    <source>
        <dbReference type="Proteomes" id="UP000640930"/>
    </source>
</evidence>
<protein>
    <submittedName>
        <fullName evidence="2">DUF3221 domain-containing protein</fullName>
    </submittedName>
</protein>
<sequence length="129" mass="14914">MKIRSIKYFFLVFIFLPLLISCGNAHNNESVFVNGDDAPNQTSVEGVIIFDQISGKHLLIQDTNFQYEDKGLSIKELLNKYDNVLFLSFKNESLVEHVKSGQKVRIWYNEILESNPPIYKVEQLEISED</sequence>
<dbReference type="InterPro" id="IPR021598">
    <property type="entry name" value="DUF3221"/>
</dbReference>
<feature type="chain" id="PRO_5045243399" evidence="1">
    <location>
        <begin position="28"/>
        <end position="129"/>
    </location>
</feature>
<accession>A0ABR8XFM4</accession>
<gene>
    <name evidence="2" type="ORF">H9636_15395</name>
</gene>
<dbReference type="InterPro" id="IPR012340">
    <property type="entry name" value="NA-bd_OB-fold"/>
</dbReference>
<evidence type="ECO:0000256" key="1">
    <source>
        <dbReference type="SAM" id="SignalP"/>
    </source>
</evidence>
<dbReference type="EMBL" id="JACSQA010000029">
    <property type="protein sequence ID" value="MBD8028034.1"/>
    <property type="molecule type" value="Genomic_DNA"/>
</dbReference>
<name>A0ABR8XFM4_9BACL</name>